<dbReference type="Pfam" id="PF13669">
    <property type="entry name" value="Glyoxalase_4"/>
    <property type="match status" value="1"/>
</dbReference>
<dbReference type="InterPro" id="IPR037523">
    <property type="entry name" value="VOC_core"/>
</dbReference>
<dbReference type="EMBL" id="JACBZF010000001">
    <property type="protein sequence ID" value="NYH93733.1"/>
    <property type="molecule type" value="Genomic_DNA"/>
</dbReference>
<protein>
    <submittedName>
        <fullName evidence="2">Catechol 2,3-dioxygenase-like lactoylglutathione lyase family enzyme</fullName>
    </submittedName>
</protein>
<dbReference type="SUPFAM" id="SSF54593">
    <property type="entry name" value="Glyoxalase/Bleomycin resistance protein/Dihydroxybiphenyl dioxygenase"/>
    <property type="match status" value="1"/>
</dbReference>
<evidence type="ECO:0000259" key="1">
    <source>
        <dbReference type="PROSITE" id="PS51819"/>
    </source>
</evidence>
<keyword evidence="3" id="KW-1185">Reference proteome</keyword>
<gene>
    <name evidence="2" type="ORF">FHS75_000038</name>
</gene>
<dbReference type="AlphaFoldDB" id="A0A7Y9XV47"/>
<dbReference type="GO" id="GO:0051213">
    <property type="term" value="F:dioxygenase activity"/>
    <property type="evidence" value="ECO:0007669"/>
    <property type="project" value="UniProtKB-KW"/>
</dbReference>
<dbReference type="PROSITE" id="PS51819">
    <property type="entry name" value="VOC"/>
    <property type="match status" value="1"/>
</dbReference>
<reference evidence="2 3" key="1">
    <citation type="submission" date="2020-07" db="EMBL/GenBank/DDBJ databases">
        <title>Genomic Encyclopedia of Type Strains, Phase IV (KMG-IV): sequencing the most valuable type-strain genomes for metagenomic binning, comparative biology and taxonomic classification.</title>
        <authorList>
            <person name="Goeker M."/>
        </authorList>
    </citation>
    <scope>NUCLEOTIDE SEQUENCE [LARGE SCALE GENOMIC DNA]</scope>
    <source>
        <strain evidence="2 3">DSM 29043</strain>
    </source>
</reference>
<name>A0A7Y9XV47_9SPHN</name>
<feature type="domain" description="VOC" evidence="1">
    <location>
        <begin position="12"/>
        <end position="150"/>
    </location>
</feature>
<dbReference type="RefSeq" id="WP_179405709.1">
    <property type="nucleotide sequence ID" value="NZ_BMGF01000001.1"/>
</dbReference>
<accession>A0A7Y9XV47</accession>
<sequence length="178" mass="19320">MPKAGSLADVGEIMQLAFLPKDFDAAVKYWTETMGVGPFYLLENIRLGDMKYKGEPTEAVFSVAIAYWNDIQIELVRPENDALAHYSGEHAVHDRVQHVCITVDDIADAYKACEAAGAEILVEGKVGKAGAVIYADPGYGPGGVVEFVQLDKGGPEWFAMIKAEALDWDGTDPLRKVG</sequence>
<proteinExistence type="predicted"/>
<dbReference type="InterPro" id="IPR029068">
    <property type="entry name" value="Glyas_Bleomycin-R_OHBP_Dase"/>
</dbReference>
<evidence type="ECO:0000313" key="2">
    <source>
        <dbReference type="EMBL" id="NYH93733.1"/>
    </source>
</evidence>
<evidence type="ECO:0000313" key="3">
    <source>
        <dbReference type="Proteomes" id="UP000522081"/>
    </source>
</evidence>
<organism evidence="2 3">
    <name type="scientific">Novosphingobium marinum</name>
    <dbReference type="NCBI Taxonomy" id="1514948"/>
    <lineage>
        <taxon>Bacteria</taxon>
        <taxon>Pseudomonadati</taxon>
        <taxon>Pseudomonadota</taxon>
        <taxon>Alphaproteobacteria</taxon>
        <taxon>Sphingomonadales</taxon>
        <taxon>Sphingomonadaceae</taxon>
        <taxon>Novosphingobium</taxon>
    </lineage>
</organism>
<keyword evidence="2" id="KW-0223">Dioxygenase</keyword>
<comment type="caution">
    <text evidence="2">The sequence shown here is derived from an EMBL/GenBank/DDBJ whole genome shotgun (WGS) entry which is preliminary data.</text>
</comment>
<keyword evidence="2" id="KW-0456">Lyase</keyword>
<dbReference type="Proteomes" id="UP000522081">
    <property type="component" value="Unassembled WGS sequence"/>
</dbReference>
<dbReference type="GO" id="GO:0016829">
    <property type="term" value="F:lyase activity"/>
    <property type="evidence" value="ECO:0007669"/>
    <property type="project" value="UniProtKB-KW"/>
</dbReference>
<dbReference type="Gene3D" id="3.10.180.10">
    <property type="entry name" value="2,3-Dihydroxybiphenyl 1,2-Dioxygenase, domain 1"/>
    <property type="match status" value="1"/>
</dbReference>
<keyword evidence="2" id="KW-0560">Oxidoreductase</keyword>